<keyword evidence="1 2" id="KW-0732">Signal</keyword>
<feature type="signal peptide" evidence="2">
    <location>
        <begin position="1"/>
        <end position="20"/>
    </location>
</feature>
<dbReference type="Proteomes" id="UP000237350">
    <property type="component" value="Unassembled WGS sequence"/>
</dbReference>
<name>A0A2S4JNC1_9SPIO</name>
<evidence type="ECO:0000256" key="1">
    <source>
        <dbReference type="ARBA" id="ARBA00022729"/>
    </source>
</evidence>
<feature type="chain" id="PRO_5015447627" description="Solute-binding protein family 3/N-terminal domain-containing protein" evidence="2">
    <location>
        <begin position="21"/>
        <end position="244"/>
    </location>
</feature>
<gene>
    <name evidence="4" type="ORF">AU468_09090</name>
</gene>
<comment type="caution">
    <text evidence="4">The sequence shown here is derived from an EMBL/GenBank/DDBJ whole genome shotgun (WGS) entry which is preliminary data.</text>
</comment>
<dbReference type="Gene3D" id="3.40.190.10">
    <property type="entry name" value="Periplasmic binding protein-like II"/>
    <property type="match status" value="2"/>
</dbReference>
<accession>A0A2S4JNC1</accession>
<dbReference type="SMART" id="SM00062">
    <property type="entry name" value="PBPb"/>
    <property type="match status" value="1"/>
</dbReference>
<dbReference type="InterPro" id="IPR001638">
    <property type="entry name" value="Solute-binding_3/MltF_N"/>
</dbReference>
<dbReference type="SUPFAM" id="SSF53850">
    <property type="entry name" value="Periplasmic binding protein-like II"/>
    <property type="match status" value="1"/>
</dbReference>
<dbReference type="PANTHER" id="PTHR35936:SF25">
    <property type="entry name" value="ABC TRANSPORTER SUBSTRATE-BINDING PROTEIN"/>
    <property type="match status" value="1"/>
</dbReference>
<dbReference type="PANTHER" id="PTHR35936">
    <property type="entry name" value="MEMBRANE-BOUND LYTIC MUREIN TRANSGLYCOSYLASE F"/>
    <property type="match status" value="1"/>
</dbReference>
<organism evidence="4 5">
    <name type="scientific">Alkalispirochaeta sphaeroplastigenens</name>
    <dbReference type="NCBI Taxonomy" id="1187066"/>
    <lineage>
        <taxon>Bacteria</taxon>
        <taxon>Pseudomonadati</taxon>
        <taxon>Spirochaetota</taxon>
        <taxon>Spirochaetia</taxon>
        <taxon>Spirochaetales</taxon>
        <taxon>Spirochaetaceae</taxon>
        <taxon>Alkalispirochaeta</taxon>
    </lineage>
</organism>
<proteinExistence type="predicted"/>
<evidence type="ECO:0000256" key="2">
    <source>
        <dbReference type="SAM" id="SignalP"/>
    </source>
</evidence>
<evidence type="ECO:0000259" key="3">
    <source>
        <dbReference type="SMART" id="SM00062"/>
    </source>
</evidence>
<reference evidence="5" key="1">
    <citation type="submission" date="2015-12" db="EMBL/GenBank/DDBJ databases">
        <authorList>
            <person name="Lodha T.D."/>
            <person name="Chintalapati S."/>
            <person name="Chintalapati V.R."/>
            <person name="Sravanthi T."/>
        </authorList>
    </citation>
    <scope>NUCLEOTIDE SEQUENCE [LARGE SCALE GENOMIC DNA]</scope>
    <source>
        <strain evidence="5">JC133</strain>
    </source>
</reference>
<keyword evidence="5" id="KW-1185">Reference proteome</keyword>
<dbReference type="Pfam" id="PF00497">
    <property type="entry name" value="SBP_bac_3"/>
    <property type="match status" value="1"/>
</dbReference>
<dbReference type="RefSeq" id="WP_103680440.1">
    <property type="nucleotide sequence ID" value="NZ_LPWH01000070.1"/>
</dbReference>
<protein>
    <recommendedName>
        <fullName evidence="3">Solute-binding protein family 3/N-terminal domain-containing protein</fullName>
    </recommendedName>
</protein>
<evidence type="ECO:0000313" key="5">
    <source>
        <dbReference type="Proteomes" id="UP000237350"/>
    </source>
</evidence>
<evidence type="ECO:0000313" key="4">
    <source>
        <dbReference type="EMBL" id="POR01011.1"/>
    </source>
</evidence>
<dbReference type="AlphaFoldDB" id="A0A2S4JNC1"/>
<dbReference type="OrthoDB" id="9774451at2"/>
<feature type="domain" description="Solute-binding protein family 3/N-terminal" evidence="3">
    <location>
        <begin position="22"/>
        <end position="244"/>
    </location>
</feature>
<dbReference type="EMBL" id="LPWH01000070">
    <property type="protein sequence ID" value="POR01011.1"/>
    <property type="molecule type" value="Genomic_DNA"/>
</dbReference>
<sequence length="244" mass="26694">MKKLACLGVLVALWAGTASATEITMGFAPVPPYVMEESGGALSGLEYEIIREALAVRGYTLRPQLFPLARVIETVRQGNTQAGARILEAHDTGRYLSDVYLVFNNVAVGLKESNLSINSVSDLGNMRMVSFQRATIVLGPDFAAAAQNSPGYSEAADQRVQIRMLFGDRVDVAVGESRILQHFIHDPETGVDTSVATEEFAVFPETPYRVAFVDQQHMRDFNAGLAEIRANGTYDAIMRKYASR</sequence>